<keyword evidence="2" id="KW-1185">Reference proteome</keyword>
<dbReference type="EMBL" id="JAWDJW010006187">
    <property type="protein sequence ID" value="KAK3065819.1"/>
    <property type="molecule type" value="Genomic_DNA"/>
</dbReference>
<name>A0ACC3DE93_9PEZI</name>
<comment type="caution">
    <text evidence="1">The sequence shown here is derived from an EMBL/GenBank/DDBJ whole genome shotgun (WGS) entry which is preliminary data.</text>
</comment>
<sequence>MGSLERTLVEDVARSYKAGVFRAGPGEILPGQEELDSADEEPEDERDLEPTALAVEDASYFDDADDDLMDLGISFGKMRITERIGGLVRPKMAEELKQAMNEVPEQKNPDGTPMNKPNPLRAAGTNFLGPGKDFIAPSSSFFFAPDPR</sequence>
<accession>A0ACC3DE93</accession>
<organism evidence="1 2">
    <name type="scientific">Coniosporium uncinatum</name>
    <dbReference type="NCBI Taxonomy" id="93489"/>
    <lineage>
        <taxon>Eukaryota</taxon>
        <taxon>Fungi</taxon>
        <taxon>Dikarya</taxon>
        <taxon>Ascomycota</taxon>
        <taxon>Pezizomycotina</taxon>
        <taxon>Dothideomycetes</taxon>
        <taxon>Dothideomycetes incertae sedis</taxon>
        <taxon>Coniosporium</taxon>
    </lineage>
</organism>
<proteinExistence type="predicted"/>
<protein>
    <submittedName>
        <fullName evidence="1">Uncharacterized protein</fullName>
    </submittedName>
</protein>
<feature type="non-terminal residue" evidence="1">
    <location>
        <position position="148"/>
    </location>
</feature>
<dbReference type="Proteomes" id="UP001186974">
    <property type="component" value="Unassembled WGS sequence"/>
</dbReference>
<evidence type="ECO:0000313" key="1">
    <source>
        <dbReference type="EMBL" id="KAK3065819.1"/>
    </source>
</evidence>
<reference evidence="1" key="1">
    <citation type="submission" date="2024-09" db="EMBL/GenBank/DDBJ databases">
        <title>Black Yeasts Isolated from many extreme environments.</title>
        <authorList>
            <person name="Coleine C."/>
            <person name="Stajich J.E."/>
            <person name="Selbmann L."/>
        </authorList>
    </citation>
    <scope>NUCLEOTIDE SEQUENCE</scope>
    <source>
        <strain evidence="1">CCFEE 5737</strain>
    </source>
</reference>
<evidence type="ECO:0000313" key="2">
    <source>
        <dbReference type="Proteomes" id="UP001186974"/>
    </source>
</evidence>
<gene>
    <name evidence="1" type="ORF">LTS18_002353</name>
</gene>